<evidence type="ECO:0000256" key="7">
    <source>
        <dbReference type="ARBA" id="ARBA00022448"/>
    </source>
</evidence>
<dbReference type="Pfam" id="PF04109">
    <property type="entry name" value="ATG9"/>
    <property type="match status" value="1"/>
</dbReference>
<dbReference type="InterPro" id="IPR007241">
    <property type="entry name" value="Autophagy-rel_prot_9"/>
</dbReference>
<evidence type="ECO:0000256" key="3">
    <source>
        <dbReference type="ARBA" id="ARBA00004511"/>
    </source>
</evidence>
<dbReference type="GO" id="GO:0034045">
    <property type="term" value="C:phagophore assembly site membrane"/>
    <property type="evidence" value="ECO:0007669"/>
    <property type="project" value="UniProtKB-SubCell"/>
</dbReference>
<dbReference type="AlphaFoldDB" id="A0A1Y1WFE8"/>
<evidence type="ECO:0000256" key="1">
    <source>
        <dbReference type="ARBA" id="ARBA00004439"/>
    </source>
</evidence>
<feature type="compositionally biased region" description="Low complexity" evidence="19">
    <location>
        <begin position="187"/>
        <end position="197"/>
    </location>
</feature>
<evidence type="ECO:0000256" key="12">
    <source>
        <dbReference type="ARBA" id="ARBA00023055"/>
    </source>
</evidence>
<accession>A0A1Y1WFE8</accession>
<comment type="function">
    <text evidence="18">Phospholipid scramblase involved in autophagy. Cycles between the preautophagosomal structure/phagophore assembly site (PAS) and the cytoplasmic vesicle pool and supplies membrane for the growing autophagosome. Lipid scramblase activity plays a key role in preautophagosomal structure/phagophore assembly by distributing the phospholipids that arrive through ATG2 from the cytoplasmic to the luminal leaflet of the bilayer, thereby driving autophagosomal membrane expansion.</text>
</comment>
<evidence type="ECO:0000256" key="4">
    <source>
        <dbReference type="ARBA" id="ARBA00004653"/>
    </source>
</evidence>
<dbReference type="OrthoDB" id="2020634at2759"/>
<evidence type="ECO:0000256" key="9">
    <source>
        <dbReference type="ARBA" id="ARBA00022989"/>
    </source>
</evidence>
<evidence type="ECO:0000256" key="5">
    <source>
        <dbReference type="ARBA" id="ARBA00006185"/>
    </source>
</evidence>
<gene>
    <name evidence="20" type="ORF">DL89DRAFT_291437</name>
</gene>
<comment type="subcellular location">
    <subcellularLocation>
        <location evidence="1">Cytoplasmic vesicle membrane</location>
        <topology evidence="1">Multi-pass membrane protein</topology>
    </subcellularLocation>
    <subcellularLocation>
        <location evidence="2">Endoplasmic reticulum membrane</location>
        <topology evidence="2">Multi-pass membrane protein</topology>
    </subcellularLocation>
    <subcellularLocation>
        <location evidence="4">Golgi apparatus membrane</location>
        <topology evidence="4">Multi-pass membrane protein</topology>
    </subcellularLocation>
    <subcellularLocation>
        <location evidence="3 18">Preautophagosomal structure membrane</location>
        <topology evidence="3 18">Multi-pass membrane protein</topology>
    </subcellularLocation>
</comment>
<dbReference type="GO" id="GO:0034497">
    <property type="term" value="P:protein localization to phagophore assembly site"/>
    <property type="evidence" value="ECO:0007669"/>
    <property type="project" value="TreeGrafter"/>
</dbReference>
<evidence type="ECO:0000256" key="8">
    <source>
        <dbReference type="ARBA" id="ARBA00022692"/>
    </source>
</evidence>
<comment type="catalytic activity">
    <reaction evidence="17">
        <text>a 1,2-diacyl-sn-glycero-3-phosphocholine(in) = a 1,2-diacyl-sn-glycero-3-phosphocholine(out)</text>
        <dbReference type="Rhea" id="RHEA:38571"/>
        <dbReference type="ChEBI" id="CHEBI:57643"/>
    </reaction>
</comment>
<comment type="catalytic activity">
    <reaction evidence="14">
        <text>a 1,2-diacyl-sn-glycero-3-phospho-L-serine(in) = a 1,2-diacyl-sn-glycero-3-phospho-L-serine(out)</text>
        <dbReference type="Rhea" id="RHEA:38663"/>
        <dbReference type="ChEBI" id="CHEBI:57262"/>
    </reaction>
</comment>
<feature type="transmembrane region" description="Helical" evidence="18">
    <location>
        <begin position="460"/>
        <end position="482"/>
    </location>
</feature>
<name>A0A1Y1WFE8_9FUNG</name>
<dbReference type="RefSeq" id="XP_040745653.1">
    <property type="nucleotide sequence ID" value="XM_040890199.1"/>
</dbReference>
<dbReference type="PANTHER" id="PTHR13038:SF10">
    <property type="entry name" value="AUTOPHAGY-RELATED PROTEIN 9"/>
    <property type="match status" value="1"/>
</dbReference>
<reference evidence="20 21" key="1">
    <citation type="submission" date="2016-07" db="EMBL/GenBank/DDBJ databases">
        <title>Pervasive Adenine N6-methylation of Active Genes in Fungi.</title>
        <authorList>
            <consortium name="DOE Joint Genome Institute"/>
            <person name="Mondo S.J."/>
            <person name="Dannebaum R.O."/>
            <person name="Kuo R.C."/>
            <person name="Labutti K."/>
            <person name="Haridas S."/>
            <person name="Kuo A."/>
            <person name="Salamov A."/>
            <person name="Ahrendt S.R."/>
            <person name="Lipzen A."/>
            <person name="Sullivan W."/>
            <person name="Andreopoulos W.B."/>
            <person name="Clum A."/>
            <person name="Lindquist E."/>
            <person name="Daum C."/>
            <person name="Ramamoorthy G.K."/>
            <person name="Gryganskyi A."/>
            <person name="Culley D."/>
            <person name="Magnuson J.K."/>
            <person name="James T.Y."/>
            <person name="O'Malley M.A."/>
            <person name="Stajich J.E."/>
            <person name="Spatafora J.W."/>
            <person name="Visel A."/>
            <person name="Grigoriev I.V."/>
        </authorList>
    </citation>
    <scope>NUCLEOTIDE SEQUENCE [LARGE SCALE GENOMIC DNA]</scope>
    <source>
        <strain evidence="20 21">ATCC 12442</strain>
    </source>
</reference>
<keyword evidence="13 18" id="KW-0472">Membrane</keyword>
<keyword evidence="8 18" id="KW-0812">Transmembrane</keyword>
<dbReference type="GO" id="GO:0061709">
    <property type="term" value="P:reticulophagy"/>
    <property type="evidence" value="ECO:0007669"/>
    <property type="project" value="TreeGrafter"/>
</dbReference>
<comment type="catalytic activity">
    <reaction evidence="15">
        <text>a 1,2-diacyl-sn-glycero-3-phosphoethanolamine(in) = a 1,2-diacyl-sn-glycero-3-phosphoethanolamine(out)</text>
        <dbReference type="Rhea" id="RHEA:38895"/>
        <dbReference type="ChEBI" id="CHEBI:64612"/>
    </reaction>
</comment>
<dbReference type="PANTHER" id="PTHR13038">
    <property type="entry name" value="APG9 AUTOPHAGY 9"/>
    <property type="match status" value="1"/>
</dbReference>
<feature type="transmembrane region" description="Helical" evidence="18">
    <location>
        <begin position="540"/>
        <end position="565"/>
    </location>
</feature>
<evidence type="ECO:0000256" key="6">
    <source>
        <dbReference type="ARBA" id="ARBA00018074"/>
    </source>
</evidence>
<keyword evidence="12 18" id="KW-0445">Lipid transport</keyword>
<dbReference type="Proteomes" id="UP000193922">
    <property type="component" value="Unassembled WGS sequence"/>
</dbReference>
<feature type="compositionally biased region" description="Polar residues" evidence="19">
    <location>
        <begin position="121"/>
        <end position="133"/>
    </location>
</feature>
<evidence type="ECO:0000313" key="20">
    <source>
        <dbReference type="EMBL" id="ORX72229.1"/>
    </source>
</evidence>
<keyword evidence="21" id="KW-1185">Reference proteome</keyword>
<dbReference type="GO" id="GO:0006869">
    <property type="term" value="P:lipid transport"/>
    <property type="evidence" value="ECO:0007669"/>
    <property type="project" value="UniProtKB-KW"/>
</dbReference>
<evidence type="ECO:0000256" key="13">
    <source>
        <dbReference type="ARBA" id="ARBA00023136"/>
    </source>
</evidence>
<dbReference type="GO" id="GO:0000139">
    <property type="term" value="C:Golgi membrane"/>
    <property type="evidence" value="ECO:0007669"/>
    <property type="project" value="UniProtKB-SubCell"/>
</dbReference>
<feature type="region of interest" description="Disordered" evidence="19">
    <location>
        <begin position="183"/>
        <end position="205"/>
    </location>
</feature>
<proteinExistence type="inferred from homology"/>
<feature type="compositionally biased region" description="Polar residues" evidence="19">
    <location>
        <begin position="11"/>
        <end position="24"/>
    </location>
</feature>
<evidence type="ECO:0000256" key="19">
    <source>
        <dbReference type="SAM" id="MobiDB-lite"/>
    </source>
</evidence>
<evidence type="ECO:0000256" key="2">
    <source>
        <dbReference type="ARBA" id="ARBA00004477"/>
    </source>
</evidence>
<evidence type="ECO:0000256" key="17">
    <source>
        <dbReference type="ARBA" id="ARBA00024631"/>
    </source>
</evidence>
<organism evidence="20 21">
    <name type="scientific">Linderina pennispora</name>
    <dbReference type="NCBI Taxonomy" id="61395"/>
    <lineage>
        <taxon>Eukaryota</taxon>
        <taxon>Fungi</taxon>
        <taxon>Fungi incertae sedis</taxon>
        <taxon>Zoopagomycota</taxon>
        <taxon>Kickxellomycotina</taxon>
        <taxon>Kickxellomycetes</taxon>
        <taxon>Kickxellales</taxon>
        <taxon>Kickxellaceae</taxon>
        <taxon>Linderina</taxon>
    </lineage>
</organism>
<keyword evidence="7 18" id="KW-0813">Transport</keyword>
<feature type="compositionally biased region" description="Polar residues" evidence="19">
    <location>
        <begin position="81"/>
        <end position="114"/>
    </location>
</feature>
<dbReference type="GO" id="GO:0005776">
    <property type="term" value="C:autophagosome"/>
    <property type="evidence" value="ECO:0007669"/>
    <property type="project" value="TreeGrafter"/>
</dbReference>
<dbReference type="EMBL" id="MCFD01000003">
    <property type="protein sequence ID" value="ORX72229.1"/>
    <property type="molecule type" value="Genomic_DNA"/>
</dbReference>
<evidence type="ECO:0000256" key="11">
    <source>
        <dbReference type="ARBA" id="ARBA00023034"/>
    </source>
</evidence>
<keyword evidence="9 18" id="KW-1133">Transmembrane helix</keyword>
<evidence type="ECO:0000256" key="14">
    <source>
        <dbReference type="ARBA" id="ARBA00024479"/>
    </source>
</evidence>
<keyword evidence="10 18" id="KW-0072">Autophagy</keyword>
<evidence type="ECO:0000256" key="18">
    <source>
        <dbReference type="RuleBase" id="RU364027"/>
    </source>
</evidence>
<evidence type="ECO:0000256" key="10">
    <source>
        <dbReference type="ARBA" id="ARBA00023006"/>
    </source>
</evidence>
<feature type="transmembrane region" description="Helical" evidence="18">
    <location>
        <begin position="250"/>
        <end position="270"/>
    </location>
</feature>
<comment type="caution">
    <text evidence="20">The sequence shown here is derived from an EMBL/GenBank/DDBJ whole genome shotgun (WGS) entry which is preliminary data.</text>
</comment>
<feature type="region of interest" description="Disordered" evidence="19">
    <location>
        <begin position="1"/>
        <end position="169"/>
    </location>
</feature>
<evidence type="ECO:0000313" key="21">
    <source>
        <dbReference type="Proteomes" id="UP000193922"/>
    </source>
</evidence>
<feature type="region of interest" description="Disordered" evidence="19">
    <location>
        <begin position="821"/>
        <end position="840"/>
    </location>
</feature>
<dbReference type="GO" id="GO:0000422">
    <property type="term" value="P:autophagy of mitochondrion"/>
    <property type="evidence" value="ECO:0007669"/>
    <property type="project" value="TreeGrafter"/>
</dbReference>
<dbReference type="GO" id="GO:0005789">
    <property type="term" value="C:endoplasmic reticulum membrane"/>
    <property type="evidence" value="ECO:0007669"/>
    <property type="project" value="UniProtKB-SubCell"/>
</dbReference>
<comment type="caution">
    <text evidence="18">Lacks conserved residue(s) required for the propagation of feature annotation.</text>
</comment>
<dbReference type="STRING" id="61395.A0A1Y1WFE8"/>
<comment type="similarity">
    <text evidence="5 18">Belongs to the ATG9 family.</text>
</comment>
<keyword evidence="11" id="KW-0333">Golgi apparatus</keyword>
<dbReference type="GeneID" id="63806847"/>
<evidence type="ECO:0000256" key="16">
    <source>
        <dbReference type="ARBA" id="ARBA00024621"/>
    </source>
</evidence>
<dbReference type="GO" id="GO:0034727">
    <property type="term" value="P:piecemeal microautophagy of the nucleus"/>
    <property type="evidence" value="ECO:0007669"/>
    <property type="project" value="TreeGrafter"/>
</dbReference>
<protein>
    <recommendedName>
        <fullName evidence="6 18">Autophagy-related protein 9</fullName>
    </recommendedName>
</protein>
<sequence>MELGSPDGENAWSTVLTTISSKQANDGDEEQAAVTVPTEATQSSVEDSKPKTPPVTAHTRGLTSTLSGRRQRHESLAAHEYQSSSPASTAPDTDSPYSRAYSNMYESQILTSTPPRRDSRGQWQAQQQATNAMDSELHDDSPPPDSFLIEVHDGSPTQARPGKAKGQKREAFGDGRMFSIAEEQQHQQHQQPQSQPSAWRRGRRRVDKKLSYKERALQAWRDSRHLDEFFGRVYAYYIGKGALNIILSRVLHLATLAFVVALSTFVFGCVDHKLVREQKSLAAVVIPQCTSKFSWPATAFLWGFAVFWLAQLVRTAMEVPALLEIRAFFTEALDVSPADINTVAWHEIVSRMVKLRDAEISQYKDMTKSRVLNYRLTADNIVNRIMRRENYMIALFNKDVLDLRIPGLGQTPVLTKALEWNLSFCLMSYVFDERGQVRRRFLKESNREILSEGLRRRFKFMAVINLVFAPFIVMFLVLYGFFRYFEEVYHEPGTIMSRAFTPLAKWRVRNFNEVPHSFRRRVNMAHPKATLYLAQFKNEAVISLARFVTFIAGSVTALLILFTVVDNELSLEFEITRHRTVLFYLGLFGTQEKLHPAWIIHDALEDLQYMEPGWRGKLDTTQVRHEFERLFDYRLVIFAHELLGVITAPFVMLVSLPRSAGQVVDLFREFSVHVDHLGYVCSFAIFDFERNGNVNFSAPTRTANANLASKNGKMEQSFLHFKAEYPDWEPRDQAGSIYLQRAQNAAAQQQELWRAGWQARLLQQQRMAGSVFPTGASIYRPKASQQGRSQYPFRAFAQNAMQSTMASQAMLPFGPTLGGAPIVSGKSKGKGKGKEPEDQEAADRLELSALPLVASPELGNSLNMSMYAGDRPAGFGGILSIVNQLYEQQMM</sequence>
<comment type="catalytic activity">
    <reaction evidence="16">
        <text>a 1,2-diacyl-sn-glycero-3-phospho-(1D-myo-inositol-3-phosphate)(in) = a 1,2-diacyl-sn-glycero-3-phospho-(1D-myo-inositol-3-phosphate)(out)</text>
        <dbReference type="Rhea" id="RHEA:67920"/>
        <dbReference type="ChEBI" id="CHEBI:58088"/>
    </reaction>
</comment>
<dbReference type="GO" id="GO:0030659">
    <property type="term" value="C:cytoplasmic vesicle membrane"/>
    <property type="evidence" value="ECO:0007669"/>
    <property type="project" value="UniProtKB-SubCell"/>
</dbReference>
<evidence type="ECO:0000256" key="15">
    <source>
        <dbReference type="ARBA" id="ARBA00024615"/>
    </source>
</evidence>